<name>A0ABR8PJ20_9BACL</name>
<organism evidence="2 3">
    <name type="scientific">Sporosarcina gallistercoris</name>
    <dbReference type="NCBI Taxonomy" id="2762245"/>
    <lineage>
        <taxon>Bacteria</taxon>
        <taxon>Bacillati</taxon>
        <taxon>Bacillota</taxon>
        <taxon>Bacilli</taxon>
        <taxon>Bacillales</taxon>
        <taxon>Caryophanaceae</taxon>
        <taxon>Sporosarcina</taxon>
    </lineage>
</organism>
<evidence type="ECO:0000256" key="1">
    <source>
        <dbReference type="SAM" id="SignalP"/>
    </source>
</evidence>
<keyword evidence="1" id="KW-0732">Signal</keyword>
<reference evidence="2 3" key="1">
    <citation type="submission" date="2020-08" db="EMBL/GenBank/DDBJ databases">
        <title>A Genomic Blueprint of the Chicken Gut Microbiome.</title>
        <authorList>
            <person name="Gilroy R."/>
            <person name="Ravi A."/>
            <person name="Getino M."/>
            <person name="Pursley I."/>
            <person name="Horton D.L."/>
            <person name="Alikhan N.-F."/>
            <person name="Baker D."/>
            <person name="Gharbi K."/>
            <person name="Hall N."/>
            <person name="Watson M."/>
            <person name="Adriaenssens E.M."/>
            <person name="Foster-Nyarko E."/>
            <person name="Jarju S."/>
            <person name="Secka A."/>
            <person name="Antonio M."/>
            <person name="Oren A."/>
            <person name="Chaudhuri R."/>
            <person name="La Ragione R.M."/>
            <person name="Hildebrand F."/>
            <person name="Pallen M.J."/>
        </authorList>
    </citation>
    <scope>NUCLEOTIDE SEQUENCE [LARGE SCALE GENOMIC DNA]</scope>
    <source>
        <strain evidence="2 3">Sa3CUA8</strain>
    </source>
</reference>
<feature type="chain" id="PRO_5046462340" evidence="1">
    <location>
        <begin position="25"/>
        <end position="181"/>
    </location>
</feature>
<keyword evidence="3" id="KW-1185">Reference proteome</keyword>
<dbReference type="Proteomes" id="UP000659496">
    <property type="component" value="Unassembled WGS sequence"/>
</dbReference>
<gene>
    <name evidence="2" type="ORF">H9659_07455</name>
</gene>
<dbReference type="PROSITE" id="PS51257">
    <property type="entry name" value="PROKAR_LIPOPROTEIN"/>
    <property type="match status" value="1"/>
</dbReference>
<dbReference type="Pfam" id="PF14270">
    <property type="entry name" value="DUF4358"/>
    <property type="match status" value="1"/>
</dbReference>
<dbReference type="RefSeq" id="WP_191689308.1">
    <property type="nucleotide sequence ID" value="NZ_JACSQY010000004.1"/>
</dbReference>
<comment type="caution">
    <text evidence="2">The sequence shown here is derived from an EMBL/GenBank/DDBJ whole genome shotgun (WGS) entry which is preliminary data.</text>
</comment>
<proteinExistence type="predicted"/>
<dbReference type="InterPro" id="IPR025648">
    <property type="entry name" value="DUF4358"/>
</dbReference>
<evidence type="ECO:0000313" key="3">
    <source>
        <dbReference type="Proteomes" id="UP000659496"/>
    </source>
</evidence>
<feature type="signal peptide" evidence="1">
    <location>
        <begin position="1"/>
        <end position="24"/>
    </location>
</feature>
<accession>A0ABR8PJ20</accession>
<protein>
    <submittedName>
        <fullName evidence="2">DUF4358 domain-containing protein</fullName>
    </submittedName>
</protein>
<evidence type="ECO:0000313" key="2">
    <source>
        <dbReference type="EMBL" id="MBD7908160.1"/>
    </source>
</evidence>
<dbReference type="EMBL" id="JACSQY010000004">
    <property type="protein sequence ID" value="MBD7908160.1"/>
    <property type="molecule type" value="Genomic_DNA"/>
</dbReference>
<sequence>MKKLAGILVVFMAVLMAACGNQNADESNNDEATEVEFTDIISNIKDQVATDLKADGVEEMSQVYQEVDLTETEDENSAADIWIEKMKLNPESLENGTVIAALMSVKSDEIILLEAKDEKQVSELKASLENELAAQVQTWEQYLLDQYEKVKDNKIVTKGNFLLYVTYENPEAIEKAFNDSF</sequence>